<feature type="region of interest" description="Disordered" evidence="5">
    <location>
        <begin position="250"/>
        <end position="275"/>
    </location>
</feature>
<evidence type="ECO:0000313" key="9">
    <source>
        <dbReference type="Proteomes" id="UP000612055"/>
    </source>
</evidence>
<dbReference type="CDD" id="cd00143">
    <property type="entry name" value="PP2Cc"/>
    <property type="match status" value="1"/>
</dbReference>
<dbReference type="Pfam" id="PF00069">
    <property type="entry name" value="Pkinase"/>
    <property type="match status" value="1"/>
</dbReference>
<reference evidence="8" key="1">
    <citation type="journal article" date="2020" name="bioRxiv">
        <title>Comparative genomics of Chlamydomonas.</title>
        <authorList>
            <person name="Craig R.J."/>
            <person name="Hasan A.R."/>
            <person name="Ness R.W."/>
            <person name="Keightley P.D."/>
        </authorList>
    </citation>
    <scope>NUCLEOTIDE SEQUENCE</scope>
    <source>
        <strain evidence="8">CCAP 11/70</strain>
    </source>
</reference>
<evidence type="ECO:0000256" key="5">
    <source>
        <dbReference type="SAM" id="MobiDB-lite"/>
    </source>
</evidence>
<evidence type="ECO:0000256" key="4">
    <source>
        <dbReference type="ARBA" id="ARBA00022840"/>
    </source>
</evidence>
<organism evidence="8 9">
    <name type="scientific">Edaphochlamys debaryana</name>
    <dbReference type="NCBI Taxonomy" id="47281"/>
    <lineage>
        <taxon>Eukaryota</taxon>
        <taxon>Viridiplantae</taxon>
        <taxon>Chlorophyta</taxon>
        <taxon>core chlorophytes</taxon>
        <taxon>Chlorophyceae</taxon>
        <taxon>CS clade</taxon>
        <taxon>Chlamydomonadales</taxon>
        <taxon>Chlamydomonadales incertae sedis</taxon>
        <taxon>Edaphochlamys</taxon>
    </lineage>
</organism>
<dbReference type="PROSITE" id="PS51746">
    <property type="entry name" value="PPM_2"/>
    <property type="match status" value="1"/>
</dbReference>
<dbReference type="AlphaFoldDB" id="A0A836BZU4"/>
<feature type="region of interest" description="Disordered" evidence="5">
    <location>
        <begin position="565"/>
        <end position="601"/>
    </location>
</feature>
<dbReference type="PROSITE" id="PS50011">
    <property type="entry name" value="PROTEIN_KINASE_DOM"/>
    <property type="match status" value="1"/>
</dbReference>
<dbReference type="SMART" id="SM00332">
    <property type="entry name" value="PP2Cc"/>
    <property type="match status" value="1"/>
</dbReference>
<dbReference type="Proteomes" id="UP000612055">
    <property type="component" value="Unassembled WGS sequence"/>
</dbReference>
<dbReference type="InterPro" id="IPR036457">
    <property type="entry name" value="PPM-type-like_dom_sf"/>
</dbReference>
<feature type="domain" description="PPM-type phosphatase" evidence="7">
    <location>
        <begin position="539"/>
        <end position="878"/>
    </location>
</feature>
<dbReference type="Gene3D" id="1.10.510.10">
    <property type="entry name" value="Transferase(Phosphotransferase) domain 1"/>
    <property type="match status" value="1"/>
</dbReference>
<gene>
    <name evidence="8" type="ORF">HYH03_007975</name>
</gene>
<feature type="region of interest" description="Disordered" evidence="5">
    <location>
        <begin position="774"/>
        <end position="797"/>
    </location>
</feature>
<dbReference type="PANTHER" id="PTHR44329:SF288">
    <property type="entry name" value="MITOGEN-ACTIVATED PROTEIN KINASE KINASE KINASE 20"/>
    <property type="match status" value="1"/>
</dbReference>
<evidence type="ECO:0000313" key="8">
    <source>
        <dbReference type="EMBL" id="KAG2493753.1"/>
    </source>
</evidence>
<keyword evidence="9" id="KW-1185">Reference proteome</keyword>
<dbReference type="InterPro" id="IPR011009">
    <property type="entry name" value="Kinase-like_dom_sf"/>
</dbReference>
<feature type="region of interest" description="Disordered" evidence="5">
    <location>
        <begin position="185"/>
        <end position="223"/>
    </location>
</feature>
<dbReference type="InterPro" id="IPR051681">
    <property type="entry name" value="Ser/Thr_Kinases-Pseudokinases"/>
</dbReference>
<dbReference type="SUPFAM" id="SSF56112">
    <property type="entry name" value="Protein kinase-like (PK-like)"/>
    <property type="match status" value="1"/>
</dbReference>
<sequence length="927" mass="97140">MTALTSTPPDNAGAAPMGVTEALAAMQAAVRSGEIPQARLIGERCVMPLSITAGELAMSGKLSQGAESTVFRGTWRGQPVAVKKARIATSADLDRFRRELAILHRIHHPSVIPLLGARALPPDYLLVLPLAAGGSLRSALHEAGWRPAWSQVVGMALQMAAGMEAVHAAGVLHRDIKPANVLLLEPFDSQPPSQPPTADATGNGPAAMDVDTDGAAAAGPGQVQGRWCPRVQLVDFGIADVQEAAAASGPGAAVDEADPGGSSAAAAAAAKGGKPSGGFYKRQMIGTLEYMAPELLLRTAPASTASDVYAWAVAVNEMATGIVPFSDCTKDNPEVHTVLEMGYGRQELAAAVCAEGLRPLLPRPCPPGFAALMRSCWELKPEDRPAFVQVRGVLERLLREELPAWEEAQRQPKLKGRPQGVVVDATAMVVDLTVDATGNGQALAASLRVGNGHVTGANGAANGAATQPDPDQSLQPPFELCAIQQQPIAVTMAGAEATEGCIASWLQSARAGAGANGLGQANGHTTAPPTATTVGTCFNSGAFEAIGPRDSMEDRYLLLSDLWNRQPPAANDQPSAANRHPQHEHEPRHSAPPPQPCTPAALTPEEAAALPEVPLVAVIDGHRGAEAADFCRARLSAVLREEVRRCGSPGDALARTFLRLEEEYWAHWRQQRALHAHLSRGPHAFPGATLLACLRAPDGCLYVANAGDCRAVLVRRRRALAASRDHTGLLVDERRRLAEAGLHVGWSHGGWRIGSTGLQVTRCIGDFDVKQRTAAATGPDNGPGPAANGPPPAEAARGPALPEGVTALPEVSRVALEPGADHFLILGSDGLWDVMSGQEAAGLVYDTVKDPTMAAKRLVCEALMRGSADNVTALVIFLTPDLTTLERVYDAEGGEAFAATSTAYGSRVRAAHDRHVGATMDELRDTY</sequence>
<dbReference type="SUPFAM" id="SSF81606">
    <property type="entry name" value="PP2C-like"/>
    <property type="match status" value="1"/>
</dbReference>
<comment type="caution">
    <text evidence="8">The sequence shown here is derived from an EMBL/GenBank/DDBJ whole genome shotgun (WGS) entry which is preliminary data.</text>
</comment>
<name>A0A836BZU4_9CHLO</name>
<dbReference type="InterPro" id="IPR001932">
    <property type="entry name" value="PPM-type_phosphatase-like_dom"/>
</dbReference>
<keyword evidence="4" id="KW-0067">ATP-binding</keyword>
<dbReference type="Pfam" id="PF00481">
    <property type="entry name" value="PP2C"/>
    <property type="match status" value="1"/>
</dbReference>
<keyword evidence="2" id="KW-0547">Nucleotide-binding</keyword>
<dbReference type="InterPro" id="IPR008271">
    <property type="entry name" value="Ser/Thr_kinase_AS"/>
</dbReference>
<dbReference type="OrthoDB" id="10264738at2759"/>
<protein>
    <submittedName>
        <fullName evidence="8">Uncharacterized protein</fullName>
    </submittedName>
</protein>
<keyword evidence="3" id="KW-0418">Kinase</keyword>
<feature type="compositionally biased region" description="Low complexity" evidence="5">
    <location>
        <begin position="774"/>
        <end position="787"/>
    </location>
</feature>
<proteinExistence type="predicted"/>
<dbReference type="Gene3D" id="3.60.40.10">
    <property type="entry name" value="PPM-type phosphatase domain"/>
    <property type="match status" value="1"/>
</dbReference>
<dbReference type="GO" id="GO:0005524">
    <property type="term" value="F:ATP binding"/>
    <property type="evidence" value="ECO:0007669"/>
    <property type="project" value="UniProtKB-KW"/>
</dbReference>
<feature type="domain" description="Protein kinase" evidence="6">
    <location>
        <begin position="56"/>
        <end position="398"/>
    </location>
</feature>
<evidence type="ECO:0000259" key="6">
    <source>
        <dbReference type="PROSITE" id="PS50011"/>
    </source>
</evidence>
<feature type="compositionally biased region" description="Low complexity" evidence="5">
    <location>
        <begin position="214"/>
        <end position="223"/>
    </location>
</feature>
<evidence type="ECO:0000256" key="2">
    <source>
        <dbReference type="ARBA" id="ARBA00022741"/>
    </source>
</evidence>
<dbReference type="GO" id="GO:0004674">
    <property type="term" value="F:protein serine/threonine kinase activity"/>
    <property type="evidence" value="ECO:0007669"/>
    <property type="project" value="TreeGrafter"/>
</dbReference>
<dbReference type="PANTHER" id="PTHR44329">
    <property type="entry name" value="SERINE/THREONINE-PROTEIN KINASE TNNI3K-RELATED"/>
    <property type="match status" value="1"/>
</dbReference>
<feature type="compositionally biased region" description="Low complexity" evidence="5">
    <location>
        <begin position="250"/>
        <end position="273"/>
    </location>
</feature>
<accession>A0A836BZU4</accession>
<dbReference type="InterPro" id="IPR000719">
    <property type="entry name" value="Prot_kinase_dom"/>
</dbReference>
<dbReference type="Gene3D" id="3.30.200.20">
    <property type="entry name" value="Phosphorylase Kinase, domain 1"/>
    <property type="match status" value="1"/>
</dbReference>
<dbReference type="SMART" id="SM00220">
    <property type="entry name" value="S_TKc"/>
    <property type="match status" value="1"/>
</dbReference>
<evidence type="ECO:0000259" key="7">
    <source>
        <dbReference type="PROSITE" id="PS51746"/>
    </source>
</evidence>
<dbReference type="PROSITE" id="PS00108">
    <property type="entry name" value="PROTEIN_KINASE_ST"/>
    <property type="match status" value="1"/>
</dbReference>
<evidence type="ECO:0000256" key="3">
    <source>
        <dbReference type="ARBA" id="ARBA00022777"/>
    </source>
</evidence>
<keyword evidence="1" id="KW-0808">Transferase</keyword>
<dbReference type="EMBL" id="JAEHOE010000035">
    <property type="protein sequence ID" value="KAG2493753.1"/>
    <property type="molecule type" value="Genomic_DNA"/>
</dbReference>
<evidence type="ECO:0000256" key="1">
    <source>
        <dbReference type="ARBA" id="ARBA00022679"/>
    </source>
</evidence>